<feature type="transmembrane region" description="Helical" evidence="1">
    <location>
        <begin position="110"/>
        <end position="143"/>
    </location>
</feature>
<comment type="caution">
    <text evidence="2">The sequence shown here is derived from an EMBL/GenBank/DDBJ whole genome shotgun (WGS) entry which is preliminary data.</text>
</comment>
<name>A0ABD5P0B9_9EURY</name>
<dbReference type="RefSeq" id="WP_246975767.1">
    <property type="nucleotide sequence ID" value="NZ_CP095398.1"/>
</dbReference>
<keyword evidence="1" id="KW-0812">Transmembrane</keyword>
<dbReference type="Proteomes" id="UP001595821">
    <property type="component" value="Unassembled WGS sequence"/>
</dbReference>
<gene>
    <name evidence="2" type="ORF">ACFOZ7_12300</name>
</gene>
<evidence type="ECO:0000313" key="2">
    <source>
        <dbReference type="EMBL" id="MFC4247736.1"/>
    </source>
</evidence>
<evidence type="ECO:0000256" key="1">
    <source>
        <dbReference type="SAM" id="Phobius"/>
    </source>
</evidence>
<dbReference type="AlphaFoldDB" id="A0ABD5P0B9"/>
<feature type="transmembrane region" description="Helical" evidence="1">
    <location>
        <begin position="69"/>
        <end position="98"/>
    </location>
</feature>
<feature type="transmembrane region" description="Helical" evidence="1">
    <location>
        <begin position="45"/>
        <end position="62"/>
    </location>
</feature>
<reference evidence="2 3" key="1">
    <citation type="journal article" date="2014" name="Int. J. Syst. Evol. Microbiol.">
        <title>Complete genome sequence of Corynebacterium casei LMG S-19264T (=DSM 44701T), isolated from a smear-ripened cheese.</title>
        <authorList>
            <consortium name="US DOE Joint Genome Institute (JGI-PGF)"/>
            <person name="Walter F."/>
            <person name="Albersmeier A."/>
            <person name="Kalinowski J."/>
            <person name="Ruckert C."/>
        </authorList>
    </citation>
    <scope>NUCLEOTIDE SEQUENCE [LARGE SCALE GENOMIC DNA]</scope>
    <source>
        <strain evidence="2 3">IBRC-M 10912</strain>
    </source>
</reference>
<accession>A0ABD5P0B9</accession>
<keyword evidence="1" id="KW-1133">Transmembrane helix</keyword>
<feature type="transmembrane region" description="Helical" evidence="1">
    <location>
        <begin position="12"/>
        <end position="39"/>
    </location>
</feature>
<dbReference type="EMBL" id="JBHSDJ010000093">
    <property type="protein sequence ID" value="MFC4247736.1"/>
    <property type="molecule type" value="Genomic_DNA"/>
</dbReference>
<sequence length="152" mass="16109">MKCESFVGHLRILGGHPIAAGVVVRFLTGLMGLFAIATLWEGNPLGGLVGAIGCGITVAYLSEERLFTIIVYAAIADVLSSIVFFCLVLVTYLMMVALTEGLAFISAVWFAMWYVVLGGMVAVIVGSISLVITGISATVTTLVTRQKRYSGE</sequence>
<organism evidence="2 3">
    <name type="scientific">Natribaculum luteum</name>
    <dbReference type="NCBI Taxonomy" id="1586232"/>
    <lineage>
        <taxon>Archaea</taxon>
        <taxon>Methanobacteriati</taxon>
        <taxon>Methanobacteriota</taxon>
        <taxon>Stenosarchaea group</taxon>
        <taxon>Halobacteria</taxon>
        <taxon>Halobacteriales</taxon>
        <taxon>Natrialbaceae</taxon>
        <taxon>Natribaculum</taxon>
    </lineage>
</organism>
<evidence type="ECO:0000313" key="3">
    <source>
        <dbReference type="Proteomes" id="UP001595821"/>
    </source>
</evidence>
<proteinExistence type="predicted"/>
<dbReference type="GeneID" id="71855812"/>
<keyword evidence="1" id="KW-0472">Membrane</keyword>
<protein>
    <submittedName>
        <fullName evidence="2">Uncharacterized protein</fullName>
    </submittedName>
</protein>